<evidence type="ECO:0000256" key="3">
    <source>
        <dbReference type="ARBA" id="ARBA00022737"/>
    </source>
</evidence>
<proteinExistence type="predicted"/>
<dbReference type="AlphaFoldDB" id="A0A5K1V324"/>
<dbReference type="OMA" id="QECAHVF"/>
<reference evidence="5 6" key="1">
    <citation type="submission" date="2016-05" db="EMBL/GenBank/DDBJ databases">
        <title>First whole genome sequencing of Entamoeba histolytica HM1:IMSS-clone-6.</title>
        <authorList>
            <person name="Mukherjee Avik.K."/>
            <person name="Izumyama S."/>
            <person name="Nakada-Tsukui K."/>
            <person name="Nozaki T."/>
        </authorList>
    </citation>
    <scope>NUCLEOTIDE SEQUENCE [LARGE SCALE GENOMIC DNA]</scope>
    <source>
        <strain evidence="5 6">HM1:IMSS clone 6</strain>
    </source>
</reference>
<name>A0A5K1V324_ENTHI</name>
<dbReference type="Gene3D" id="2.130.10.10">
    <property type="entry name" value="YVTN repeat-like/Quinoprotein amine dehydrogenase"/>
    <property type="match status" value="1"/>
</dbReference>
<keyword evidence="4" id="KW-0539">Nucleus</keyword>
<dbReference type="InterPro" id="IPR036322">
    <property type="entry name" value="WD40_repeat_dom_sf"/>
</dbReference>
<organism evidence="5 6">
    <name type="scientific">Entamoeba histolytica</name>
    <dbReference type="NCBI Taxonomy" id="5759"/>
    <lineage>
        <taxon>Eukaryota</taxon>
        <taxon>Amoebozoa</taxon>
        <taxon>Evosea</taxon>
        <taxon>Archamoebae</taxon>
        <taxon>Mastigamoebida</taxon>
        <taxon>Entamoebidae</taxon>
        <taxon>Entamoeba</taxon>
    </lineage>
</organism>
<dbReference type="EMBL" id="BDEQ01000001">
    <property type="protein sequence ID" value="GAT94061.1"/>
    <property type="molecule type" value="Genomic_DNA"/>
</dbReference>
<dbReference type="SMART" id="SM00320">
    <property type="entry name" value="WD40"/>
    <property type="match status" value="4"/>
</dbReference>
<dbReference type="VEuPathDB" id="AmoebaDB:EHI7A_000830"/>
<dbReference type="VEuPathDB" id="AmoebaDB:EHI_118100"/>
<dbReference type="Proteomes" id="UP000078387">
    <property type="component" value="Unassembled WGS sequence"/>
</dbReference>
<dbReference type="PANTHER" id="PTHR19848:SF0">
    <property type="entry name" value="NOTCHLESS PROTEIN HOMOLOG 1"/>
    <property type="match status" value="1"/>
</dbReference>
<comment type="subcellular location">
    <subcellularLocation>
        <location evidence="1">Nucleus</location>
    </subcellularLocation>
</comment>
<evidence type="ECO:0000256" key="2">
    <source>
        <dbReference type="ARBA" id="ARBA00022574"/>
    </source>
</evidence>
<comment type="caution">
    <text evidence="5">The sequence shown here is derived from an EMBL/GenBank/DDBJ whole genome shotgun (WGS) entry which is preliminary data.</text>
</comment>
<sequence>MSKMVHSFHIANKILQGRCSTQNGIKEIGNKLDDEVIYLVKELNNNTITEEWQLIENELENPTVLIKTYLLSKKKEIILRSNAMIPKYYLLIKNILERIERITELLPSVLETEDFDEFFINNVITMDPTKFYGRITHSYRYKEISPHECAHVFSHFQQPIWNHHLFYAKDQNKMTLFIMQSKFLIQENSKGSLFHLINLQRKFINNIFDHISGDQEVKDMMFLERRFNKMVYNQDVFPVIIHRNAVFNVFANYDFTEIVIKGSSEYHQKFSVLLEDLEHKVYSNIIYPKSILLKKGNCQNCFHKESPFFSKELVSTDLIIGKTVSEGNIFFGCQSVGQGISLCQYHHVSPVKFAVVLSAERTETFNGKAKSIFYYHYFVPELNLNDVKRFSGCIRNIIIAKLIMRIGFEQNVSLKIDRSNSGDFNLSKNMLFCALQIKRTIEDRKRLQQLERKKNITKINHCFICLLDNNSFHYLIKTLCLEDLMSLRCTCTRFKKLIDESTDVWKNFYDLYHNPQTQPKTFFTSEHNDIKNYSLLVRKCYKVRQNWRNKKWSKRSILTPFYAPINYIRVKNDDCIVVGSENGYFSRIETKNNEFIKVREGLPMSLLAGMRCSFDYSNDLYVYFRSGEIRKYTNSTLKFTKYECHPYEKVSFVNNSIVVGLNDTTLSVVDFISQKTLNKFVPHSVEITHFCCINPNIVVSSSIDGTIAGFDLRSNKFAFRTLSYREELTSFDWIDDFIISGSCKGRMKMWDLRTNMCCCERTIHFNAINSMFCFNRKVVSGGTDKAVYCCDLSRGWFENVLMMYMHPSTVTCVSLNDCTLSTGSEDGVLISSQFC</sequence>
<dbReference type="PANTHER" id="PTHR19848">
    <property type="entry name" value="WD40 REPEAT PROTEIN"/>
    <property type="match status" value="1"/>
</dbReference>
<evidence type="ECO:0000313" key="6">
    <source>
        <dbReference type="Proteomes" id="UP000078387"/>
    </source>
</evidence>
<dbReference type="VEuPathDB" id="AmoebaDB:KM1_003330"/>
<protein>
    <submittedName>
        <fullName evidence="5">F-box WD domain containing protein</fullName>
    </submittedName>
</protein>
<keyword evidence="3" id="KW-0677">Repeat</keyword>
<dbReference type="VEuPathDB" id="AmoebaDB:EHI5A_002360"/>
<dbReference type="GO" id="GO:0005730">
    <property type="term" value="C:nucleolus"/>
    <property type="evidence" value="ECO:0007669"/>
    <property type="project" value="TreeGrafter"/>
</dbReference>
<evidence type="ECO:0000256" key="1">
    <source>
        <dbReference type="ARBA" id="ARBA00004123"/>
    </source>
</evidence>
<dbReference type="GO" id="GO:0000027">
    <property type="term" value="P:ribosomal large subunit assembly"/>
    <property type="evidence" value="ECO:0007669"/>
    <property type="project" value="TreeGrafter"/>
</dbReference>
<dbReference type="InterPro" id="IPR001680">
    <property type="entry name" value="WD40_rpt"/>
</dbReference>
<dbReference type="SUPFAM" id="SSF50978">
    <property type="entry name" value="WD40 repeat-like"/>
    <property type="match status" value="1"/>
</dbReference>
<evidence type="ECO:0000256" key="4">
    <source>
        <dbReference type="ARBA" id="ARBA00023242"/>
    </source>
</evidence>
<gene>
    <name evidence="5" type="ORF">CL6EHI_118100</name>
</gene>
<dbReference type="InterPro" id="IPR015943">
    <property type="entry name" value="WD40/YVTN_repeat-like_dom_sf"/>
</dbReference>
<dbReference type="VEuPathDB" id="AmoebaDB:EHI8A_000830"/>
<accession>A0A5K1V324</accession>
<evidence type="ECO:0000313" key="5">
    <source>
        <dbReference type="EMBL" id="GAT94061.1"/>
    </source>
</evidence>
<keyword evidence="2" id="KW-0853">WD repeat</keyword>